<dbReference type="InterPro" id="IPR036047">
    <property type="entry name" value="F-box-like_dom_sf"/>
</dbReference>
<sequence length="273" mass="31301">MDKYFGTKSCSNLAASRGKETTLQKNISSFSFTSKNMEFQDFPVEILLHIVGFLSVKDMNIFGQTCSLHYAIVRENDETLRRRCNLTKDTGEMCVHNVTPSGNGSIMLFSGGNVIITTLKNGKRNGFEMEVLADDTVHCGTYKDGKRIGIWKNDSTGFRKDWNGTSCRMKYNEDGLLYSQIKIDVDEEVIIVPTNDKDIEIHYQGLPLVEEFYCKNTGCTYCYWFGKYEHNKKEGTYERVGNSRFFYCCKEHQGDMPDDILYFEEADGFLEVD</sequence>
<gene>
    <name evidence="2" type="ORF">MarDSR_044</name>
</gene>
<accession>A0AA96IXV7</accession>
<dbReference type="PROSITE" id="PS50181">
    <property type="entry name" value="FBOX"/>
    <property type="match status" value="1"/>
</dbReference>
<proteinExistence type="predicted"/>
<feature type="domain" description="F-box" evidence="1">
    <location>
        <begin position="36"/>
        <end position="83"/>
    </location>
</feature>
<organism evidence="2">
    <name type="scientific">Marseillevirus sp</name>
    <dbReference type="NCBI Taxonomy" id="2809551"/>
    <lineage>
        <taxon>Viruses</taxon>
        <taxon>Varidnaviria</taxon>
        <taxon>Bamfordvirae</taxon>
        <taxon>Nucleocytoviricota</taxon>
        <taxon>Megaviricetes</taxon>
        <taxon>Pimascovirales</taxon>
        <taxon>Pimascovirales incertae sedis</taxon>
        <taxon>Marseilleviridae</taxon>
        <taxon>Marseillevirus</taxon>
    </lineage>
</organism>
<reference evidence="2" key="1">
    <citation type="submission" date="2023-07" db="EMBL/GenBank/DDBJ databases">
        <authorList>
            <person name="Xia Y."/>
        </authorList>
    </citation>
    <scope>NUCLEOTIDE SEQUENCE</scope>
    <source>
        <strain evidence="2">E</strain>
    </source>
</reference>
<dbReference type="SUPFAM" id="SSF82185">
    <property type="entry name" value="Histone H3 K4-specific methyltransferase SET7/9 N-terminal domain"/>
    <property type="match status" value="1"/>
</dbReference>
<evidence type="ECO:0000259" key="1">
    <source>
        <dbReference type="PROSITE" id="PS50181"/>
    </source>
</evidence>
<name>A0AA96IXV7_9VIRU</name>
<dbReference type="InterPro" id="IPR001810">
    <property type="entry name" value="F-box_dom"/>
</dbReference>
<dbReference type="SUPFAM" id="SSF81383">
    <property type="entry name" value="F-box domain"/>
    <property type="match status" value="1"/>
</dbReference>
<evidence type="ECO:0000313" key="2">
    <source>
        <dbReference type="EMBL" id="WNL50083.1"/>
    </source>
</evidence>
<dbReference type="EMBL" id="OR343189">
    <property type="protein sequence ID" value="WNL50083.1"/>
    <property type="molecule type" value="Genomic_DNA"/>
</dbReference>
<protein>
    <submittedName>
        <fullName evidence="2">F-box containing protein</fullName>
    </submittedName>
</protein>